<feature type="transmembrane region" description="Helical" evidence="1">
    <location>
        <begin position="27"/>
        <end position="48"/>
    </location>
</feature>
<evidence type="ECO:0000313" key="3">
    <source>
        <dbReference type="Proteomes" id="UP000556329"/>
    </source>
</evidence>
<evidence type="ECO:0000256" key="1">
    <source>
        <dbReference type="SAM" id="Phobius"/>
    </source>
</evidence>
<protein>
    <submittedName>
        <fullName evidence="2">Uncharacterized protein</fullName>
    </submittedName>
</protein>
<proteinExistence type="predicted"/>
<keyword evidence="1" id="KW-0472">Membrane</keyword>
<name>A0A841PAX6_9HYPH</name>
<evidence type="ECO:0000313" key="2">
    <source>
        <dbReference type="EMBL" id="MBB6410683.1"/>
    </source>
</evidence>
<keyword evidence="1" id="KW-0812">Transmembrane</keyword>
<keyword evidence="1" id="KW-1133">Transmembrane helix</keyword>
<dbReference type="EMBL" id="JACHEF010000003">
    <property type="protein sequence ID" value="MBB6410683.1"/>
    <property type="molecule type" value="Genomic_DNA"/>
</dbReference>
<sequence length="276" mass="29673">MSDNRPDVTKDWQATQGQKSSATRLRLFAVLCWIVAIGAEIAGIYLFYRHKFDHGNMPLLVGLLVGIAVFAIVGNLLWKAANRHDPARASDTARFFFQNQLGAIITLIAFLPLVFLILTDKNMDPQTKKVAGGVGAALAVLATLIGVSYQPPSVEQYTQDMNACATQIKTGQPTTACSPEVAAQAQEISTDSAAVTAATKDANHPAGQDVVYWIAPENGAKKSAEPHVFHLCAAVSPLKDKTVNSGSVTEAYAQNAIRITKQIEMEQKQCGFTVSQ</sequence>
<reference evidence="2 3" key="1">
    <citation type="submission" date="2020-08" db="EMBL/GenBank/DDBJ databases">
        <title>Genomic Encyclopedia of Type Strains, Phase IV (KMG-IV): sequencing the most valuable type-strain genomes for metagenomic binning, comparative biology and taxonomic classification.</title>
        <authorList>
            <person name="Goeker M."/>
        </authorList>
    </citation>
    <scope>NUCLEOTIDE SEQUENCE [LARGE SCALE GENOMIC DNA]</scope>
    <source>
        <strain evidence="2 3">DSM 100039</strain>
    </source>
</reference>
<organism evidence="2 3">
    <name type="scientific">Mesorhizobium sangaii</name>
    <dbReference type="NCBI Taxonomy" id="505389"/>
    <lineage>
        <taxon>Bacteria</taxon>
        <taxon>Pseudomonadati</taxon>
        <taxon>Pseudomonadota</taxon>
        <taxon>Alphaproteobacteria</taxon>
        <taxon>Hyphomicrobiales</taxon>
        <taxon>Phyllobacteriaceae</taxon>
        <taxon>Mesorhizobium</taxon>
    </lineage>
</organism>
<gene>
    <name evidence="2" type="ORF">HNQ71_003357</name>
</gene>
<keyword evidence="3" id="KW-1185">Reference proteome</keyword>
<comment type="caution">
    <text evidence="2">The sequence shown here is derived from an EMBL/GenBank/DDBJ whole genome shotgun (WGS) entry which is preliminary data.</text>
</comment>
<feature type="transmembrane region" description="Helical" evidence="1">
    <location>
        <begin position="130"/>
        <end position="149"/>
    </location>
</feature>
<dbReference type="RefSeq" id="WP_184873606.1">
    <property type="nucleotide sequence ID" value="NZ_JACHEF010000003.1"/>
</dbReference>
<accession>A0A841PAX6</accession>
<feature type="transmembrane region" description="Helical" evidence="1">
    <location>
        <begin position="101"/>
        <end position="118"/>
    </location>
</feature>
<dbReference type="Proteomes" id="UP000556329">
    <property type="component" value="Unassembled WGS sequence"/>
</dbReference>
<feature type="transmembrane region" description="Helical" evidence="1">
    <location>
        <begin position="60"/>
        <end position="81"/>
    </location>
</feature>
<dbReference type="AlphaFoldDB" id="A0A841PAX6"/>